<evidence type="ECO:0000313" key="1">
    <source>
        <dbReference type="EMBL" id="KAJ7010657.1"/>
    </source>
</evidence>
<evidence type="ECO:0000313" key="2">
    <source>
        <dbReference type="Proteomes" id="UP001164929"/>
    </source>
</evidence>
<proteinExistence type="predicted"/>
<name>A0AAD6WFP0_9ROSI</name>
<keyword evidence="2" id="KW-1185">Reference proteome</keyword>
<protein>
    <submittedName>
        <fullName evidence="1">Uncharacterized protein</fullName>
    </submittedName>
</protein>
<sequence length="40" mass="4844">MQNFLSESNDIRREGLEKAKKGNDVLRKKIKLQLNRTWER</sequence>
<comment type="caution">
    <text evidence="1">The sequence shown here is derived from an EMBL/GenBank/DDBJ whole genome shotgun (WGS) entry which is preliminary data.</text>
</comment>
<organism evidence="1 2">
    <name type="scientific">Populus alba x Populus x berolinensis</name>
    <dbReference type="NCBI Taxonomy" id="444605"/>
    <lineage>
        <taxon>Eukaryota</taxon>
        <taxon>Viridiplantae</taxon>
        <taxon>Streptophyta</taxon>
        <taxon>Embryophyta</taxon>
        <taxon>Tracheophyta</taxon>
        <taxon>Spermatophyta</taxon>
        <taxon>Magnoliopsida</taxon>
        <taxon>eudicotyledons</taxon>
        <taxon>Gunneridae</taxon>
        <taxon>Pentapetalae</taxon>
        <taxon>rosids</taxon>
        <taxon>fabids</taxon>
        <taxon>Malpighiales</taxon>
        <taxon>Salicaceae</taxon>
        <taxon>Saliceae</taxon>
        <taxon>Populus</taxon>
    </lineage>
</organism>
<dbReference type="Proteomes" id="UP001164929">
    <property type="component" value="Chromosome 1"/>
</dbReference>
<dbReference type="AlphaFoldDB" id="A0AAD6WFP0"/>
<dbReference type="EMBL" id="JAQIZT010000001">
    <property type="protein sequence ID" value="KAJ7010657.1"/>
    <property type="molecule type" value="Genomic_DNA"/>
</dbReference>
<accession>A0AAD6WFP0</accession>
<gene>
    <name evidence="1" type="ORF">NC653_001193</name>
</gene>
<reference evidence="1 2" key="1">
    <citation type="journal article" date="2023" name="Mol. Ecol. Resour.">
        <title>Chromosome-level genome assembly of a triploid poplar Populus alba 'Berolinensis'.</title>
        <authorList>
            <person name="Chen S."/>
            <person name="Yu Y."/>
            <person name="Wang X."/>
            <person name="Wang S."/>
            <person name="Zhang T."/>
            <person name="Zhou Y."/>
            <person name="He R."/>
            <person name="Meng N."/>
            <person name="Wang Y."/>
            <person name="Liu W."/>
            <person name="Liu Z."/>
            <person name="Liu J."/>
            <person name="Guo Q."/>
            <person name="Huang H."/>
            <person name="Sederoff R.R."/>
            <person name="Wang G."/>
            <person name="Qu G."/>
            <person name="Chen S."/>
        </authorList>
    </citation>
    <scope>NUCLEOTIDE SEQUENCE [LARGE SCALE GENOMIC DNA]</scope>
    <source>
        <strain evidence="1">SC-2020</strain>
    </source>
</reference>